<dbReference type="InterPro" id="IPR016181">
    <property type="entry name" value="Acyl_CoA_acyltransferase"/>
</dbReference>
<accession>A0A545UF53</accession>
<protein>
    <submittedName>
        <fullName evidence="2">GNAT family N-acetyltransferase</fullName>
    </submittedName>
</protein>
<reference evidence="2 3" key="1">
    <citation type="submission" date="2019-07" db="EMBL/GenBank/DDBJ databases">
        <title>Draft genome for Aliikangiella sp. M105.</title>
        <authorList>
            <person name="Wang G."/>
        </authorList>
    </citation>
    <scope>NUCLEOTIDE SEQUENCE [LARGE SCALE GENOMIC DNA]</scope>
    <source>
        <strain evidence="2 3">M105</strain>
    </source>
</reference>
<dbReference type="InterPro" id="IPR000182">
    <property type="entry name" value="GNAT_dom"/>
</dbReference>
<dbReference type="SUPFAM" id="SSF55729">
    <property type="entry name" value="Acyl-CoA N-acyltransferases (Nat)"/>
    <property type="match status" value="1"/>
</dbReference>
<dbReference type="AlphaFoldDB" id="A0A545UF53"/>
<keyword evidence="3" id="KW-1185">Reference proteome</keyword>
<dbReference type="PROSITE" id="PS51186">
    <property type="entry name" value="GNAT"/>
    <property type="match status" value="1"/>
</dbReference>
<evidence type="ECO:0000259" key="1">
    <source>
        <dbReference type="PROSITE" id="PS51186"/>
    </source>
</evidence>
<dbReference type="PANTHER" id="PTHR42791">
    <property type="entry name" value="GNAT FAMILY ACETYLTRANSFERASE"/>
    <property type="match status" value="1"/>
</dbReference>
<name>A0A545UF53_9GAMM</name>
<dbReference type="CDD" id="cd04301">
    <property type="entry name" value="NAT_SF"/>
    <property type="match status" value="1"/>
</dbReference>
<organism evidence="2 3">
    <name type="scientific">Aliikangiella coralliicola</name>
    <dbReference type="NCBI Taxonomy" id="2592383"/>
    <lineage>
        <taxon>Bacteria</taxon>
        <taxon>Pseudomonadati</taxon>
        <taxon>Pseudomonadota</taxon>
        <taxon>Gammaproteobacteria</taxon>
        <taxon>Oceanospirillales</taxon>
        <taxon>Pleioneaceae</taxon>
        <taxon>Aliikangiella</taxon>
    </lineage>
</organism>
<dbReference type="GO" id="GO:0016747">
    <property type="term" value="F:acyltransferase activity, transferring groups other than amino-acyl groups"/>
    <property type="evidence" value="ECO:0007669"/>
    <property type="project" value="InterPro"/>
</dbReference>
<comment type="caution">
    <text evidence="2">The sequence shown here is derived from an EMBL/GenBank/DDBJ whole genome shotgun (WGS) entry which is preliminary data.</text>
</comment>
<dbReference type="InterPro" id="IPR052523">
    <property type="entry name" value="Trichothecene_AcTrans"/>
</dbReference>
<dbReference type="Proteomes" id="UP000315439">
    <property type="component" value="Unassembled WGS sequence"/>
</dbReference>
<feature type="domain" description="N-acetyltransferase" evidence="1">
    <location>
        <begin position="121"/>
        <end position="199"/>
    </location>
</feature>
<keyword evidence="2" id="KW-0808">Transferase</keyword>
<proteinExistence type="predicted"/>
<sequence length="205" mass="23339">MKYHLEYPELANALYFALKQDAFYQTMEASVVGDKAARKSAMLGYMDFSILEAQKYGECFVPEKQNYGVSIWGKPLQPEELATKHRLKKNFITQHMGSRSFEVYQNICQFMSSKSAELIADNAWYLSIIGILPEFQGQGLGPGLIESVLNKTDALGVSTYLETFTSRNKAFYFRLGYEVVGNFTEPNTEAEYWLLQRQPVSLSES</sequence>
<evidence type="ECO:0000313" key="3">
    <source>
        <dbReference type="Proteomes" id="UP000315439"/>
    </source>
</evidence>
<dbReference type="OrthoDB" id="7057833at2"/>
<dbReference type="RefSeq" id="WP_142892603.1">
    <property type="nucleotide sequence ID" value="NZ_ML660162.1"/>
</dbReference>
<dbReference type="PANTHER" id="PTHR42791:SF1">
    <property type="entry name" value="N-ACETYLTRANSFERASE DOMAIN-CONTAINING PROTEIN"/>
    <property type="match status" value="1"/>
</dbReference>
<evidence type="ECO:0000313" key="2">
    <source>
        <dbReference type="EMBL" id="TQV88094.1"/>
    </source>
</evidence>
<dbReference type="Pfam" id="PF13508">
    <property type="entry name" value="Acetyltransf_7"/>
    <property type="match status" value="1"/>
</dbReference>
<dbReference type="Gene3D" id="3.40.630.30">
    <property type="match status" value="1"/>
</dbReference>
<gene>
    <name evidence="2" type="ORF">FLL46_06080</name>
</gene>
<dbReference type="EMBL" id="VIKS01000004">
    <property type="protein sequence ID" value="TQV88094.1"/>
    <property type="molecule type" value="Genomic_DNA"/>
</dbReference>